<dbReference type="Pfam" id="PF24289">
    <property type="entry name" value="DUF7477"/>
    <property type="match status" value="1"/>
</dbReference>
<evidence type="ECO:0000256" key="1">
    <source>
        <dbReference type="ARBA" id="ARBA00005926"/>
    </source>
</evidence>
<dbReference type="InterPro" id="IPR050235">
    <property type="entry name" value="CK1_Ser-Thr_kinase"/>
</dbReference>
<dbReference type="InterPro" id="IPR055900">
    <property type="entry name" value="DUF7477"/>
</dbReference>
<dbReference type="EMBL" id="JAAGAX010000009">
    <property type="protein sequence ID" value="KAF2303898.1"/>
    <property type="molecule type" value="Genomic_DNA"/>
</dbReference>
<sequence>MPDLQAGVRRSQRVKQNQNPSGLVPTARRGAGRGRGRGSRAMNQDENAKLLVGGVRGRGRAGTIWELPCVQVREKARERGFGQVYVGRRVSGGTGRTGPDAVEVMDMLGPSLWDVWNSNNQTLSEQMVACIAVEAISILEQLHLRGIVTLLLSASASRWRDATSGRHVDYDQKPDVFRGTVRYASGENKGFLVCKKKMATSPEMLCFLCPPPFQQFHDMVTNMRFDEEPNYSKLISLFDNSIGSNIMLRPILTDGAIKVGQKRGRSLVELEDGGQLKKKVRLGTPATQWISVYNFRLSMKQRYHYNVMDSRIDQHVVKGKEDGLYISCVASSANLWAIIMDAGTGFTSQVYELSPFFLHKEWIMEQWDKNYYITSVAGTANGSALVVMSKVSTVEQFNDLSNVGPFVLVIEGTPYTQQSYKVSDVFPFKWINKKWKEGFSVTSMTTAGSKWGIVMSRNAGYPSQVVELDFLYPSEGIHRRWENGYRITSTAATADQAAFILSAPKRKSQDVAQETLRTSAFPSTHVKVGGLRGITIVDFLEDSKVLEELQQPKEFNFSSCFTAMGIGDWCNSRSRTIRLGQCYEEINSASSQSPAGLNKLRWKVLWMKLKKEKKKLFESSSGPLQVPPYYDEYSYLQNFDQGSGKDEPENLSRSFSVRFADPSRDSLRKGEV</sequence>
<organism evidence="4 5">
    <name type="scientific">Hevea brasiliensis</name>
    <name type="common">Para rubber tree</name>
    <name type="synonym">Siphonia brasiliensis</name>
    <dbReference type="NCBI Taxonomy" id="3981"/>
    <lineage>
        <taxon>Eukaryota</taxon>
        <taxon>Viridiplantae</taxon>
        <taxon>Streptophyta</taxon>
        <taxon>Embryophyta</taxon>
        <taxon>Tracheophyta</taxon>
        <taxon>Spermatophyta</taxon>
        <taxon>Magnoliopsida</taxon>
        <taxon>eudicotyledons</taxon>
        <taxon>Gunneridae</taxon>
        <taxon>Pentapetalae</taxon>
        <taxon>rosids</taxon>
        <taxon>fabids</taxon>
        <taxon>Malpighiales</taxon>
        <taxon>Euphorbiaceae</taxon>
        <taxon>Crotonoideae</taxon>
        <taxon>Micrandreae</taxon>
        <taxon>Hevea</taxon>
    </lineage>
</organism>
<evidence type="ECO:0000256" key="2">
    <source>
        <dbReference type="SAM" id="MobiDB-lite"/>
    </source>
</evidence>
<evidence type="ECO:0000259" key="3">
    <source>
        <dbReference type="Pfam" id="PF24289"/>
    </source>
</evidence>
<feature type="region of interest" description="Disordered" evidence="2">
    <location>
        <begin position="1"/>
        <end position="45"/>
    </location>
</feature>
<keyword evidence="5" id="KW-1185">Reference proteome</keyword>
<reference evidence="4 5" key="1">
    <citation type="journal article" date="2020" name="Mol. Plant">
        <title>The Chromosome-Based Rubber Tree Genome Provides New Insights into Spurge Genome Evolution and Rubber Biosynthesis.</title>
        <authorList>
            <person name="Liu J."/>
            <person name="Shi C."/>
            <person name="Shi C.C."/>
            <person name="Li W."/>
            <person name="Zhang Q.J."/>
            <person name="Zhang Y."/>
            <person name="Li K."/>
            <person name="Lu H.F."/>
            <person name="Shi C."/>
            <person name="Zhu S.T."/>
            <person name="Xiao Z.Y."/>
            <person name="Nan H."/>
            <person name="Yue Y."/>
            <person name="Zhu X.G."/>
            <person name="Wu Y."/>
            <person name="Hong X.N."/>
            <person name="Fan G.Y."/>
            <person name="Tong Y."/>
            <person name="Zhang D."/>
            <person name="Mao C.L."/>
            <person name="Liu Y.L."/>
            <person name="Hao S.J."/>
            <person name="Liu W.Q."/>
            <person name="Lv M.Q."/>
            <person name="Zhang H.B."/>
            <person name="Liu Y."/>
            <person name="Hu-Tang G.R."/>
            <person name="Wang J.P."/>
            <person name="Wang J.H."/>
            <person name="Sun Y.H."/>
            <person name="Ni S.B."/>
            <person name="Chen W.B."/>
            <person name="Zhang X.C."/>
            <person name="Jiao Y.N."/>
            <person name="Eichler E.E."/>
            <person name="Li G.H."/>
            <person name="Liu X."/>
            <person name="Gao L.Z."/>
        </authorList>
    </citation>
    <scope>NUCLEOTIDE SEQUENCE [LARGE SCALE GENOMIC DNA]</scope>
    <source>
        <strain evidence="5">cv. GT1</strain>
        <tissue evidence="4">Leaf</tissue>
    </source>
</reference>
<proteinExistence type="inferred from homology"/>
<dbReference type="AlphaFoldDB" id="A0A6A6LUG7"/>
<name>A0A6A6LUG7_HEVBR</name>
<dbReference type="PANTHER" id="PTHR11909">
    <property type="entry name" value="CASEIN KINASE-RELATED"/>
    <property type="match status" value="1"/>
</dbReference>
<evidence type="ECO:0000313" key="5">
    <source>
        <dbReference type="Proteomes" id="UP000467840"/>
    </source>
</evidence>
<gene>
    <name evidence="4" type="ORF">GH714_024229</name>
</gene>
<protein>
    <recommendedName>
        <fullName evidence="3">DUF7477 domain-containing protein</fullName>
    </recommendedName>
</protein>
<comment type="similarity">
    <text evidence="1">Belongs to the protein kinase superfamily. CK1 Ser/Thr protein kinase family. Casein kinase I subfamily.</text>
</comment>
<dbReference type="InterPro" id="IPR011009">
    <property type="entry name" value="Kinase-like_dom_sf"/>
</dbReference>
<comment type="caution">
    <text evidence="4">The sequence shown here is derived from an EMBL/GenBank/DDBJ whole genome shotgun (WGS) entry which is preliminary data.</text>
</comment>
<accession>A0A6A6LUG7</accession>
<dbReference type="SUPFAM" id="SSF56112">
    <property type="entry name" value="Protein kinase-like (PK-like)"/>
    <property type="match status" value="1"/>
</dbReference>
<dbReference type="Proteomes" id="UP000467840">
    <property type="component" value="Chromosome 16"/>
</dbReference>
<evidence type="ECO:0000313" key="4">
    <source>
        <dbReference type="EMBL" id="KAF2303898.1"/>
    </source>
</evidence>
<dbReference type="Gene3D" id="1.10.510.10">
    <property type="entry name" value="Transferase(Phosphotransferase) domain 1"/>
    <property type="match status" value="2"/>
</dbReference>
<feature type="domain" description="DUF7477" evidence="3">
    <location>
        <begin position="258"/>
        <end position="406"/>
    </location>
</feature>